<dbReference type="Proteomes" id="UP001279410">
    <property type="component" value="Unassembled WGS sequence"/>
</dbReference>
<gene>
    <name evidence="1" type="ORF">AKAME5_001321200</name>
</gene>
<dbReference type="EMBL" id="BRZM01000045">
    <property type="protein sequence ID" value="GLD61403.1"/>
    <property type="molecule type" value="Genomic_DNA"/>
</dbReference>
<comment type="caution">
    <text evidence="1">The sequence shown here is derived from an EMBL/GenBank/DDBJ whole genome shotgun (WGS) entry which is preliminary data.</text>
</comment>
<proteinExistence type="predicted"/>
<evidence type="ECO:0000313" key="1">
    <source>
        <dbReference type="EMBL" id="GLD61403.1"/>
    </source>
</evidence>
<evidence type="ECO:0000313" key="2">
    <source>
        <dbReference type="Proteomes" id="UP001279410"/>
    </source>
</evidence>
<protein>
    <submittedName>
        <fullName evidence="1">SH2 domain-containing protein 3C-like isoform X2</fullName>
    </submittedName>
</protein>
<accession>A0AAD3MWA6</accession>
<reference evidence="1" key="1">
    <citation type="submission" date="2022-08" db="EMBL/GenBank/DDBJ databases">
        <title>Genome sequencing of akame (Lates japonicus).</title>
        <authorList>
            <person name="Hashiguchi Y."/>
            <person name="Takahashi H."/>
        </authorList>
    </citation>
    <scope>NUCLEOTIDE SEQUENCE</scope>
    <source>
        <strain evidence="1">Kochi</strain>
    </source>
</reference>
<keyword evidence="2" id="KW-1185">Reference proteome</keyword>
<name>A0AAD3MWA6_LATJO</name>
<organism evidence="1 2">
    <name type="scientific">Lates japonicus</name>
    <name type="common">Japanese lates</name>
    <dbReference type="NCBI Taxonomy" id="270547"/>
    <lineage>
        <taxon>Eukaryota</taxon>
        <taxon>Metazoa</taxon>
        <taxon>Chordata</taxon>
        <taxon>Craniata</taxon>
        <taxon>Vertebrata</taxon>
        <taxon>Euteleostomi</taxon>
        <taxon>Actinopterygii</taxon>
        <taxon>Neopterygii</taxon>
        <taxon>Teleostei</taxon>
        <taxon>Neoteleostei</taxon>
        <taxon>Acanthomorphata</taxon>
        <taxon>Carangaria</taxon>
        <taxon>Carangaria incertae sedis</taxon>
        <taxon>Centropomidae</taxon>
        <taxon>Lates</taxon>
    </lineage>
</organism>
<dbReference type="AlphaFoldDB" id="A0AAD3MWA6"/>
<sequence>MRSASRPARCGSVSQLLRTQLQSVCRTERDEMSEVVDSECRSVSSGEAERRCEEAVCVLIISQLKCPLTWLYQIVEVVW</sequence>